<dbReference type="PANTHER" id="PTHR43155">
    <property type="entry name" value="CYCLIC DI-GMP PHOSPHODIESTERASE PA4108-RELATED"/>
    <property type="match status" value="1"/>
</dbReference>
<dbReference type="Proteomes" id="UP001465717">
    <property type="component" value="Unassembled WGS sequence"/>
</dbReference>
<feature type="domain" description="HD-GYP" evidence="1">
    <location>
        <begin position="401"/>
        <end position="623"/>
    </location>
</feature>
<gene>
    <name evidence="2" type="ORF">AAAT87_02605</name>
</gene>
<dbReference type="Gene3D" id="1.10.3210.10">
    <property type="entry name" value="Hypothetical protein af1432"/>
    <property type="match status" value="1"/>
</dbReference>
<evidence type="ECO:0000313" key="3">
    <source>
        <dbReference type="Proteomes" id="UP001465717"/>
    </source>
</evidence>
<comment type="caution">
    <text evidence="2">The sequence shown here is derived from an EMBL/GenBank/DDBJ whole genome shotgun (WGS) entry which is preliminary data.</text>
</comment>
<dbReference type="CDD" id="cd00077">
    <property type="entry name" value="HDc"/>
    <property type="match status" value="1"/>
</dbReference>
<reference evidence="2 3" key="1">
    <citation type="submission" date="2024-04" db="EMBL/GenBank/DDBJ databases">
        <title>Human intestinal bacterial collection.</title>
        <authorList>
            <person name="Pauvert C."/>
            <person name="Hitch T.C.A."/>
            <person name="Clavel T."/>
        </authorList>
    </citation>
    <scope>NUCLEOTIDE SEQUENCE [LARGE SCALE GENOMIC DNA]</scope>
    <source>
        <strain evidence="2 3">CLA-AA-H174</strain>
    </source>
</reference>
<name>A0ABV1FVT2_9BACT</name>
<dbReference type="InterPro" id="IPR006674">
    <property type="entry name" value="HD_domain"/>
</dbReference>
<dbReference type="PANTHER" id="PTHR43155:SF2">
    <property type="entry name" value="CYCLIC DI-GMP PHOSPHODIESTERASE PA4108"/>
    <property type="match status" value="1"/>
</dbReference>
<dbReference type="InterPro" id="IPR003607">
    <property type="entry name" value="HD/PDEase_dom"/>
</dbReference>
<evidence type="ECO:0000259" key="1">
    <source>
        <dbReference type="PROSITE" id="PS51832"/>
    </source>
</evidence>
<dbReference type="PROSITE" id="PS51832">
    <property type="entry name" value="HD_GYP"/>
    <property type="match status" value="1"/>
</dbReference>
<evidence type="ECO:0000313" key="2">
    <source>
        <dbReference type="EMBL" id="MEQ2507168.1"/>
    </source>
</evidence>
<dbReference type="EMBL" id="JBBNGE010000005">
    <property type="protein sequence ID" value="MEQ2507168.1"/>
    <property type="molecule type" value="Genomic_DNA"/>
</dbReference>
<dbReference type="InterPro" id="IPR037522">
    <property type="entry name" value="HD_GYP_dom"/>
</dbReference>
<proteinExistence type="predicted"/>
<dbReference type="RefSeq" id="WP_349225537.1">
    <property type="nucleotide sequence ID" value="NZ_JBBNGE010000005.1"/>
</dbReference>
<dbReference type="SUPFAM" id="SSF109604">
    <property type="entry name" value="HD-domain/PDEase-like"/>
    <property type="match status" value="1"/>
</dbReference>
<dbReference type="Pfam" id="PF01966">
    <property type="entry name" value="HD"/>
    <property type="match status" value="1"/>
</dbReference>
<sequence>MIFWLVGIPVFCQTPVRSDSTEIPDFERCFRLLEENRSVYNRYNDSIFLFKDHVAWTNFFKRRAMKNTHLFLVNREIINIVFDYFKQDRKQIPHEAYQQLCDGLQRLYMEEKVDPFLGNQLCDILLEYYGSGRCPEASNFAGLVDNFKGEFLYEIHTLGKEPDALKKSYEYLKRAVAEDRYRSPNPVESSLMALENLTVTNWLIYKMQTVKERRAYVLELRRLLSLPHTCQLMSEEDYGRLNEKAKNTEESLVRNVYLTDSTVLEKQFADSLMQVIVARNLANPHLSELSYSRTLVMQVKMGQITATEAMGKAVRRNRNGMKKKFSTARYDYRQLQAALQPFMNYFYLNDLSDVSYRRKRAAVKRMYRDIITIYHHRLDQQMENSYVKYLNVLATYPRAIKYLKEVERIRNFNELNVATQVTTYAHSVHVAMIAKKLMEGILAYQPNLLGGALGERHHGKVFLDPKECLNFIYQAALYHDIGKNGIISVVNNDYRPLTDEEFSIIKTHPSLGAELLKIAPSLYEKFRDTTLGHHKWYNGKGGYPEDFDNTKSPKRILIDIITLSDCMQAATERVGRNYKDGKTFDMVMEEFRRDAGTKYNPDLVKFIDSHEDVARDLAVLVGDAWVDIYFNIYSKYMR</sequence>
<accession>A0ABV1FVT2</accession>
<organism evidence="2 3">
    <name type="scientific">Segatella sinensis</name>
    <dbReference type="NCBI Taxonomy" id="3085167"/>
    <lineage>
        <taxon>Bacteria</taxon>
        <taxon>Pseudomonadati</taxon>
        <taxon>Bacteroidota</taxon>
        <taxon>Bacteroidia</taxon>
        <taxon>Bacteroidales</taxon>
        <taxon>Prevotellaceae</taxon>
        <taxon>Segatella</taxon>
    </lineage>
</organism>
<keyword evidence="3" id="KW-1185">Reference proteome</keyword>
<protein>
    <submittedName>
        <fullName evidence="2">HD domain-containing protein</fullName>
    </submittedName>
</protein>